<evidence type="ECO:0000256" key="6">
    <source>
        <dbReference type="SAM" id="MobiDB-lite"/>
    </source>
</evidence>
<proteinExistence type="inferred from homology"/>
<dbReference type="InterPro" id="IPR031168">
    <property type="entry name" value="G_TrmE"/>
</dbReference>
<keyword evidence="4 5" id="KW-0342">GTP-binding</keyword>
<protein>
    <submittedName>
        <fullName evidence="10">tRNA modification GTPase MnmE</fullName>
    </submittedName>
</protein>
<dbReference type="NCBIfam" id="TIGR00231">
    <property type="entry name" value="small_GTP"/>
    <property type="match status" value="1"/>
</dbReference>
<keyword evidence="2 5" id="KW-0819">tRNA processing</keyword>
<evidence type="ECO:0000256" key="1">
    <source>
        <dbReference type="ARBA" id="ARBA00011043"/>
    </source>
</evidence>
<dbReference type="Proteomes" id="UP001472866">
    <property type="component" value="Chromosome 01"/>
</dbReference>
<dbReference type="GO" id="GO:0002098">
    <property type="term" value="P:tRNA wobble uridine modification"/>
    <property type="evidence" value="ECO:0007669"/>
    <property type="project" value="TreeGrafter"/>
</dbReference>
<dbReference type="GO" id="GO:0030488">
    <property type="term" value="P:tRNA methylation"/>
    <property type="evidence" value="ECO:0007669"/>
    <property type="project" value="TreeGrafter"/>
</dbReference>
<evidence type="ECO:0000256" key="3">
    <source>
        <dbReference type="ARBA" id="ARBA00022741"/>
    </source>
</evidence>
<feature type="domain" description="G" evidence="7">
    <location>
        <begin position="340"/>
        <end position="443"/>
    </location>
</feature>
<evidence type="ECO:0000259" key="7">
    <source>
        <dbReference type="Pfam" id="PF01926"/>
    </source>
</evidence>
<dbReference type="NCBIfam" id="TIGR00450">
    <property type="entry name" value="mnmE_trmE_thdF"/>
    <property type="match status" value="1"/>
</dbReference>
<organism evidence="10 11">
    <name type="scientific">Chloropicon roscoffensis</name>
    <dbReference type="NCBI Taxonomy" id="1461544"/>
    <lineage>
        <taxon>Eukaryota</taxon>
        <taxon>Viridiplantae</taxon>
        <taxon>Chlorophyta</taxon>
        <taxon>Chloropicophyceae</taxon>
        <taxon>Chloropicales</taxon>
        <taxon>Chloropicaceae</taxon>
        <taxon>Chloropicon</taxon>
    </lineage>
</organism>
<accession>A0AAX4P014</accession>
<dbReference type="PANTHER" id="PTHR42714">
    <property type="entry name" value="TRNA MODIFICATION GTPASE GTPBP3"/>
    <property type="match status" value="1"/>
</dbReference>
<dbReference type="Pfam" id="PF12631">
    <property type="entry name" value="MnmE_helical"/>
    <property type="match status" value="1"/>
</dbReference>
<dbReference type="InterPro" id="IPR027368">
    <property type="entry name" value="MnmE_dom2"/>
</dbReference>
<dbReference type="CDD" id="cd04164">
    <property type="entry name" value="trmE"/>
    <property type="match status" value="1"/>
</dbReference>
<keyword evidence="11" id="KW-1185">Reference proteome</keyword>
<dbReference type="AlphaFoldDB" id="A0AAX4P014"/>
<dbReference type="CDD" id="cd14858">
    <property type="entry name" value="TrmE_N"/>
    <property type="match status" value="1"/>
</dbReference>
<dbReference type="HAMAP" id="MF_00379">
    <property type="entry name" value="GTPase_MnmE"/>
    <property type="match status" value="1"/>
</dbReference>
<feature type="compositionally biased region" description="Low complexity" evidence="6">
    <location>
        <begin position="61"/>
        <end position="77"/>
    </location>
</feature>
<evidence type="ECO:0000259" key="8">
    <source>
        <dbReference type="Pfam" id="PF10396"/>
    </source>
</evidence>
<dbReference type="Gene3D" id="1.20.120.430">
    <property type="entry name" value="tRNA modification GTPase MnmE domain 2"/>
    <property type="match status" value="1"/>
</dbReference>
<evidence type="ECO:0000313" key="10">
    <source>
        <dbReference type="EMBL" id="WZN59149.1"/>
    </source>
</evidence>
<feature type="region of interest" description="Disordered" evidence="6">
    <location>
        <begin position="45"/>
        <end position="93"/>
    </location>
</feature>
<dbReference type="InterPro" id="IPR027266">
    <property type="entry name" value="TrmE/GcvT-like"/>
</dbReference>
<dbReference type="GO" id="GO:0005525">
    <property type="term" value="F:GTP binding"/>
    <property type="evidence" value="ECO:0007669"/>
    <property type="project" value="UniProtKB-KW"/>
</dbReference>
<feature type="domain" description="GTP-binding protein TrmE N-terminal" evidence="8">
    <location>
        <begin position="93"/>
        <end position="243"/>
    </location>
</feature>
<dbReference type="SUPFAM" id="SSF116878">
    <property type="entry name" value="TrmE connector domain"/>
    <property type="match status" value="1"/>
</dbReference>
<dbReference type="GO" id="GO:0005829">
    <property type="term" value="C:cytosol"/>
    <property type="evidence" value="ECO:0007669"/>
    <property type="project" value="TreeGrafter"/>
</dbReference>
<dbReference type="Pfam" id="PF10396">
    <property type="entry name" value="TrmE_N"/>
    <property type="match status" value="1"/>
</dbReference>
<evidence type="ECO:0000259" key="9">
    <source>
        <dbReference type="Pfam" id="PF12631"/>
    </source>
</evidence>
<evidence type="ECO:0000256" key="4">
    <source>
        <dbReference type="ARBA" id="ARBA00023134"/>
    </source>
</evidence>
<dbReference type="GO" id="GO:0003924">
    <property type="term" value="F:GTPase activity"/>
    <property type="evidence" value="ECO:0007669"/>
    <property type="project" value="InterPro"/>
</dbReference>
<evidence type="ECO:0000313" key="11">
    <source>
        <dbReference type="Proteomes" id="UP001472866"/>
    </source>
</evidence>
<dbReference type="InterPro" id="IPR005225">
    <property type="entry name" value="Small_GTP-bd"/>
</dbReference>
<comment type="similarity">
    <text evidence="1 5">Belongs to the TRAFAC class TrmE-Era-EngA-EngB-Septin-like GTPase superfamily. TrmE GTPase family.</text>
</comment>
<reference evidence="10 11" key="1">
    <citation type="submission" date="2024-03" db="EMBL/GenBank/DDBJ databases">
        <title>Complete genome sequence of the green alga Chloropicon roscoffensis RCC1871.</title>
        <authorList>
            <person name="Lemieux C."/>
            <person name="Pombert J.-F."/>
            <person name="Otis C."/>
            <person name="Turmel M."/>
        </authorList>
    </citation>
    <scope>NUCLEOTIDE SEQUENCE [LARGE SCALE GENOMIC DNA]</scope>
    <source>
        <strain evidence="10 11">RCC1871</strain>
    </source>
</reference>
<name>A0AAX4P014_9CHLO</name>
<evidence type="ECO:0000256" key="2">
    <source>
        <dbReference type="ARBA" id="ARBA00022694"/>
    </source>
</evidence>
<dbReference type="InterPro" id="IPR027417">
    <property type="entry name" value="P-loop_NTPase"/>
</dbReference>
<dbReference type="Gene3D" id="3.40.50.300">
    <property type="entry name" value="P-loop containing nucleotide triphosphate hydrolases"/>
    <property type="match status" value="1"/>
</dbReference>
<dbReference type="PANTHER" id="PTHR42714:SF2">
    <property type="entry name" value="TRNA MODIFICATION GTPASE GTPBP3, MITOCHONDRIAL"/>
    <property type="match status" value="1"/>
</dbReference>
<dbReference type="InterPro" id="IPR006073">
    <property type="entry name" value="GTP-bd"/>
</dbReference>
<feature type="domain" description="MnmE helical" evidence="9">
    <location>
        <begin position="246"/>
        <end position="598"/>
    </location>
</feature>
<dbReference type="Pfam" id="PF01926">
    <property type="entry name" value="MMR_HSR1"/>
    <property type="match status" value="1"/>
</dbReference>
<dbReference type="SUPFAM" id="SSF52540">
    <property type="entry name" value="P-loop containing nucleoside triphosphate hydrolases"/>
    <property type="match status" value="1"/>
</dbReference>
<dbReference type="Gene3D" id="3.30.1360.120">
    <property type="entry name" value="Probable tRNA modification gtpase trme, domain 1"/>
    <property type="match status" value="1"/>
</dbReference>
<dbReference type="InterPro" id="IPR018948">
    <property type="entry name" value="GTP-bd_TrmE_N"/>
</dbReference>
<evidence type="ECO:0000256" key="5">
    <source>
        <dbReference type="RuleBase" id="RU003313"/>
    </source>
</evidence>
<dbReference type="InterPro" id="IPR025867">
    <property type="entry name" value="MnmE_helical"/>
</dbReference>
<keyword evidence="3 5" id="KW-0547">Nucleotide-binding</keyword>
<dbReference type="InterPro" id="IPR004520">
    <property type="entry name" value="GTPase_MnmE"/>
</dbReference>
<sequence>MLRRGFLKQSSYRWGHTGSSPALARPWLLARPPSHWRPLPSSVVGSGLSSLHGSGRRVEVSRTSSSNDASTSSAPLSFPTASNPGAEDDGDDTIAAVVSGGPNCSVGIVRISGPAAVPILKSIFVRTSRSGSPALDGLGAAERNATWEPCSHRVYHGHLVEAASVKAGGEDGGRSVAAKEVVVDEALAIPMLGRRSYTAEDVVEFQTHGGSICTRRVLDCCVALGARVAKPGEFTYRAFMNGRLDLTQAEAVASVINARTVEAADAALAGLDGGLRDLVEGMRASCVGLLARVDAHIDYEDEMEPLDRGEILEMCKDLRRSAGEALGTARRGKFLESGLTVALIGAPNVGKSSLLNALSGAEKAIVTEIAGTTRDIVEATTDMGGVATKLLDTAGIREDVSDMVEELGVQRSSAAARAADAVVMVVNSQVGWGERETQIVDSLLPPGSGSSELPPLVLVFNQVDAIEGSGLTPAEIISAVPTHVMERLEPPGGPEVPKVLTSAVTGEGMPDIRKEVTRIVGLKGEDGYSKSVWQLNTRQAACLQVCSDRLEELITAVEEGWPVDCCAVHLRGALQALNELTGSDVTEDVLDSIFSQFCIGK</sequence>
<gene>
    <name evidence="10" type="ORF">HKI87_01g06740</name>
</gene>
<dbReference type="EMBL" id="CP151501">
    <property type="protein sequence ID" value="WZN59149.1"/>
    <property type="molecule type" value="Genomic_DNA"/>
</dbReference>